<evidence type="ECO:0000256" key="2">
    <source>
        <dbReference type="ARBA" id="ARBA00023134"/>
    </source>
</evidence>
<dbReference type="Pfam" id="PF01926">
    <property type="entry name" value="MMR_HSR1"/>
    <property type="match status" value="1"/>
</dbReference>
<accession>A0AAV0S7U5</accession>
<proteinExistence type="predicted"/>
<dbReference type="PANTHER" id="PTHR45782:SF1">
    <property type="entry name" value="DAR GTPASE 2, MITOCHONDRIAL"/>
    <property type="match status" value="1"/>
</dbReference>
<dbReference type="GO" id="GO:0005739">
    <property type="term" value="C:mitochondrion"/>
    <property type="evidence" value="ECO:0007669"/>
    <property type="project" value="TreeGrafter"/>
</dbReference>
<dbReference type="GO" id="GO:0003924">
    <property type="term" value="F:GTPase activity"/>
    <property type="evidence" value="ECO:0007669"/>
    <property type="project" value="TreeGrafter"/>
</dbReference>
<dbReference type="Gene3D" id="3.40.50.300">
    <property type="entry name" value="P-loop containing nucleotide triphosphate hydrolases"/>
    <property type="match status" value="1"/>
</dbReference>
<dbReference type="PANTHER" id="PTHR45782">
    <property type="entry name" value="MITOCHONDRIAL RIBOSOME-ASSOCIATED GTPASE 1"/>
    <property type="match status" value="1"/>
</dbReference>
<evidence type="ECO:0000313" key="4">
    <source>
        <dbReference type="EMBL" id="CAI0629241.1"/>
    </source>
</evidence>
<gene>
    <name evidence="4" type="ORF">LITE_LOCUS51937</name>
</gene>
<evidence type="ECO:0000313" key="5">
    <source>
        <dbReference type="Proteomes" id="UP001154282"/>
    </source>
</evidence>
<keyword evidence="2" id="KW-0342">GTP-binding</keyword>
<dbReference type="InterPro" id="IPR006073">
    <property type="entry name" value="GTP-bd"/>
</dbReference>
<keyword evidence="1" id="KW-0547">Nucleotide-binding</keyword>
<dbReference type="Proteomes" id="UP001154282">
    <property type="component" value="Unassembled WGS sequence"/>
</dbReference>
<comment type="caution">
    <text evidence="4">The sequence shown here is derived from an EMBL/GenBank/DDBJ whole genome shotgun (WGS) entry which is preliminary data.</text>
</comment>
<dbReference type="InterPro" id="IPR027417">
    <property type="entry name" value="P-loop_NTPase"/>
</dbReference>
<evidence type="ECO:0000256" key="1">
    <source>
        <dbReference type="ARBA" id="ARBA00022741"/>
    </source>
</evidence>
<dbReference type="AlphaFoldDB" id="A0AAV0S7U5"/>
<evidence type="ECO:0000259" key="3">
    <source>
        <dbReference type="Pfam" id="PF01926"/>
    </source>
</evidence>
<dbReference type="GO" id="GO:0005525">
    <property type="term" value="F:GTP binding"/>
    <property type="evidence" value="ECO:0007669"/>
    <property type="project" value="UniProtKB-KW"/>
</dbReference>
<dbReference type="EMBL" id="CAMGYJ010000011">
    <property type="protein sequence ID" value="CAI0629241.1"/>
    <property type="molecule type" value="Genomic_DNA"/>
</dbReference>
<sequence length="391" mass="43553">MTSSIVREIGNAVKKAARNRGKGWYTPHMAAAASAVARRFDLVDAVIEVRDARIPLASEYPLYRQRCPSKPWIIALNKMDLADRSRVNEWSKYFEEHDCISYPVNSHNKDNVKEFLNFLQSQVRALNKDNPGQTRVLMIVGIPNVGKSALANSLHQIGRISALERGKFRYATVSPHPGETTDIISLKAKHDLGFFRNCMRTSLFHSPFTYIIASHPNVFVLDTPGILPPEILDVGTCSKLALTGAIKDCLVGEEVLAQYFLAILTLGSEYKKWTTVGKGCPYRDQKADDSSGLQSEGKGRKHSLTDHTQDFIVHDVRQSLSNAITSYDGDLRNEKELTELIAMQFTALEEAFRIPGGLGDEGRSVVASKVLNLYRTGRLGHYSLDNPAFIE</sequence>
<dbReference type="GO" id="GO:0032543">
    <property type="term" value="P:mitochondrial translation"/>
    <property type="evidence" value="ECO:0007669"/>
    <property type="project" value="TreeGrafter"/>
</dbReference>
<name>A0AAV0S7U5_9ROSI</name>
<reference evidence="4" key="1">
    <citation type="submission" date="2022-08" db="EMBL/GenBank/DDBJ databases">
        <authorList>
            <person name="Gutierrez-Valencia J."/>
        </authorList>
    </citation>
    <scope>NUCLEOTIDE SEQUENCE</scope>
</reference>
<feature type="domain" description="G" evidence="3">
    <location>
        <begin position="138"/>
        <end position="228"/>
    </location>
</feature>
<protein>
    <recommendedName>
        <fullName evidence="3">G domain-containing protein</fullName>
    </recommendedName>
</protein>
<dbReference type="SUPFAM" id="SSF52540">
    <property type="entry name" value="P-loop containing nucleoside triphosphate hydrolases"/>
    <property type="match status" value="1"/>
</dbReference>
<keyword evidence="5" id="KW-1185">Reference proteome</keyword>
<organism evidence="4 5">
    <name type="scientific">Linum tenue</name>
    <dbReference type="NCBI Taxonomy" id="586396"/>
    <lineage>
        <taxon>Eukaryota</taxon>
        <taxon>Viridiplantae</taxon>
        <taxon>Streptophyta</taxon>
        <taxon>Embryophyta</taxon>
        <taxon>Tracheophyta</taxon>
        <taxon>Spermatophyta</taxon>
        <taxon>Magnoliopsida</taxon>
        <taxon>eudicotyledons</taxon>
        <taxon>Gunneridae</taxon>
        <taxon>Pentapetalae</taxon>
        <taxon>rosids</taxon>
        <taxon>fabids</taxon>
        <taxon>Malpighiales</taxon>
        <taxon>Linaceae</taxon>
        <taxon>Linum</taxon>
    </lineage>
</organism>